<evidence type="ECO:0000313" key="1">
    <source>
        <dbReference type="EMBL" id="CAD7255671.1"/>
    </source>
</evidence>
<evidence type="ECO:0000313" key="2">
    <source>
        <dbReference type="Proteomes" id="UP000677054"/>
    </source>
</evidence>
<protein>
    <submittedName>
        <fullName evidence="1">Uncharacterized protein</fullName>
    </submittedName>
</protein>
<feature type="non-terminal residue" evidence="1">
    <location>
        <position position="1"/>
    </location>
</feature>
<keyword evidence="2" id="KW-1185">Reference proteome</keyword>
<name>A0A7R9FUN0_9CRUS</name>
<accession>A0A7R9FUN0</accession>
<sequence>MLRILVECLGKLKAWAQLLELSHSLLSEGLKVWNGNGNGNGEGEVEVAAVAVCGRERDEWTEFLIFLINALATAIRECPNIL</sequence>
<organism evidence="1">
    <name type="scientific">Darwinula stevensoni</name>
    <dbReference type="NCBI Taxonomy" id="69355"/>
    <lineage>
        <taxon>Eukaryota</taxon>
        <taxon>Metazoa</taxon>
        <taxon>Ecdysozoa</taxon>
        <taxon>Arthropoda</taxon>
        <taxon>Crustacea</taxon>
        <taxon>Oligostraca</taxon>
        <taxon>Ostracoda</taxon>
        <taxon>Podocopa</taxon>
        <taxon>Podocopida</taxon>
        <taxon>Darwinulocopina</taxon>
        <taxon>Darwinuloidea</taxon>
        <taxon>Darwinulidae</taxon>
        <taxon>Darwinula</taxon>
    </lineage>
</organism>
<proteinExistence type="predicted"/>
<dbReference type="OrthoDB" id="6376137at2759"/>
<reference evidence="1" key="1">
    <citation type="submission" date="2020-11" db="EMBL/GenBank/DDBJ databases">
        <authorList>
            <person name="Tran Van P."/>
        </authorList>
    </citation>
    <scope>NUCLEOTIDE SEQUENCE</scope>
</reference>
<dbReference type="EMBL" id="CAJPEV010045225">
    <property type="protein sequence ID" value="CAG0910256.1"/>
    <property type="molecule type" value="Genomic_DNA"/>
</dbReference>
<gene>
    <name evidence="1" type="ORF">DSTB1V02_LOCUS15416</name>
</gene>
<dbReference type="AlphaFoldDB" id="A0A7R9FUN0"/>
<dbReference type="EMBL" id="LR944743">
    <property type="protein sequence ID" value="CAD7255671.1"/>
    <property type="molecule type" value="Genomic_DNA"/>
</dbReference>
<dbReference type="Proteomes" id="UP000677054">
    <property type="component" value="Unassembled WGS sequence"/>
</dbReference>